<sequence length="98" mass="10743">MVEARADRREKQARVAVCHQRNGTVGRELPEVVADGVDDAGPEGRSAGAYVQQGRHPYLISGRSQVFGHWVPGRGAYGRAVHENEDRLHVTILSLMPS</sequence>
<evidence type="ECO:0000256" key="1">
    <source>
        <dbReference type="SAM" id="MobiDB-lite"/>
    </source>
</evidence>
<evidence type="ECO:0000313" key="2">
    <source>
        <dbReference type="EMBL" id="GAA2623001.1"/>
    </source>
</evidence>
<gene>
    <name evidence="2" type="ORF">GCM10010307_08010</name>
</gene>
<proteinExistence type="predicted"/>
<feature type="region of interest" description="Disordered" evidence="1">
    <location>
        <begin position="29"/>
        <end position="48"/>
    </location>
</feature>
<comment type="caution">
    <text evidence="2">The sequence shown here is derived from an EMBL/GenBank/DDBJ whole genome shotgun (WGS) entry which is preliminary data.</text>
</comment>
<dbReference type="Proteomes" id="UP001500151">
    <property type="component" value="Unassembled WGS sequence"/>
</dbReference>
<reference evidence="2 3" key="1">
    <citation type="journal article" date="2019" name="Int. J. Syst. Evol. Microbiol.">
        <title>The Global Catalogue of Microorganisms (GCM) 10K type strain sequencing project: providing services to taxonomists for standard genome sequencing and annotation.</title>
        <authorList>
            <consortium name="The Broad Institute Genomics Platform"/>
            <consortium name="The Broad Institute Genome Sequencing Center for Infectious Disease"/>
            <person name="Wu L."/>
            <person name="Ma J."/>
        </authorList>
    </citation>
    <scope>NUCLEOTIDE SEQUENCE [LARGE SCALE GENOMIC DNA]</scope>
    <source>
        <strain evidence="2 3">JCM 4524</strain>
    </source>
</reference>
<evidence type="ECO:0000313" key="3">
    <source>
        <dbReference type="Proteomes" id="UP001500151"/>
    </source>
</evidence>
<name>A0ABN3QCR9_9ACTN</name>
<organism evidence="2 3">
    <name type="scientific">Streptomyces vastus</name>
    <dbReference type="NCBI Taxonomy" id="285451"/>
    <lineage>
        <taxon>Bacteria</taxon>
        <taxon>Bacillati</taxon>
        <taxon>Actinomycetota</taxon>
        <taxon>Actinomycetes</taxon>
        <taxon>Kitasatosporales</taxon>
        <taxon>Streptomycetaceae</taxon>
        <taxon>Streptomyces</taxon>
    </lineage>
</organism>
<accession>A0ABN3QCR9</accession>
<dbReference type="EMBL" id="BAAASJ010000009">
    <property type="protein sequence ID" value="GAA2623001.1"/>
    <property type="molecule type" value="Genomic_DNA"/>
</dbReference>
<protein>
    <submittedName>
        <fullName evidence="2">Uncharacterized protein</fullName>
    </submittedName>
</protein>
<keyword evidence="3" id="KW-1185">Reference proteome</keyword>